<sequence length="109" mass="12460">MSRRTSSDSEYVPRHHWESLAWTEYGMDAKLDVLMQVLPADLVEGPIARFFYHSEAVPHIMVMGGRSNQFAYHDESVIFDTFNERWVLCAALQMADPPVGGYTDSVTIY</sequence>
<protein>
    <recommendedName>
        <fullName evidence="3">Kelch repeat protein</fullName>
    </recommendedName>
</protein>
<name>C5LXF8_PERM5</name>
<evidence type="ECO:0000313" key="1">
    <source>
        <dbReference type="EMBL" id="EEQ98584.1"/>
    </source>
</evidence>
<dbReference type="Proteomes" id="UP000007800">
    <property type="component" value="Unassembled WGS sequence"/>
</dbReference>
<dbReference type="InParanoid" id="C5LXF8"/>
<evidence type="ECO:0000313" key="2">
    <source>
        <dbReference type="Proteomes" id="UP000007800"/>
    </source>
</evidence>
<proteinExistence type="predicted"/>
<accession>C5LXF8</accession>
<dbReference type="RefSeq" id="XP_002765867.1">
    <property type="nucleotide sequence ID" value="XM_002765821.1"/>
</dbReference>
<dbReference type="GeneID" id="9062205"/>
<dbReference type="AlphaFoldDB" id="C5LXF8"/>
<dbReference type="EMBL" id="GG686487">
    <property type="protein sequence ID" value="EEQ98584.1"/>
    <property type="molecule type" value="Genomic_DNA"/>
</dbReference>
<reference evidence="1 2" key="1">
    <citation type="submission" date="2008-07" db="EMBL/GenBank/DDBJ databases">
        <authorList>
            <person name="El-Sayed N."/>
            <person name="Caler E."/>
            <person name="Inman J."/>
            <person name="Amedeo P."/>
            <person name="Hass B."/>
            <person name="Wortman J."/>
        </authorList>
    </citation>
    <scope>NUCLEOTIDE SEQUENCE [LARGE SCALE GENOMIC DNA]</scope>
    <source>
        <strain evidence="2">ATCC 50983 / TXsc</strain>
    </source>
</reference>
<keyword evidence="2" id="KW-1185">Reference proteome</keyword>
<gene>
    <name evidence="1" type="ORF">Pmar_PMAR023143</name>
</gene>
<organism evidence="2">
    <name type="scientific">Perkinsus marinus (strain ATCC 50983 / TXsc)</name>
    <dbReference type="NCBI Taxonomy" id="423536"/>
    <lineage>
        <taxon>Eukaryota</taxon>
        <taxon>Sar</taxon>
        <taxon>Alveolata</taxon>
        <taxon>Perkinsozoa</taxon>
        <taxon>Perkinsea</taxon>
        <taxon>Perkinsida</taxon>
        <taxon>Perkinsidae</taxon>
        <taxon>Perkinsus</taxon>
    </lineage>
</organism>
<evidence type="ECO:0008006" key="3">
    <source>
        <dbReference type="Google" id="ProtNLM"/>
    </source>
</evidence>